<keyword evidence="1" id="KW-0175">Coiled coil</keyword>
<feature type="compositionally biased region" description="Basic and acidic residues" evidence="2">
    <location>
        <begin position="1"/>
        <end position="20"/>
    </location>
</feature>
<evidence type="ECO:0000256" key="1">
    <source>
        <dbReference type="SAM" id="Coils"/>
    </source>
</evidence>
<organism evidence="3 4">
    <name type="scientific">Fusarium irregulare</name>
    <dbReference type="NCBI Taxonomy" id="2494466"/>
    <lineage>
        <taxon>Eukaryota</taxon>
        <taxon>Fungi</taxon>
        <taxon>Dikarya</taxon>
        <taxon>Ascomycota</taxon>
        <taxon>Pezizomycotina</taxon>
        <taxon>Sordariomycetes</taxon>
        <taxon>Hypocreomycetidae</taxon>
        <taxon>Hypocreales</taxon>
        <taxon>Nectriaceae</taxon>
        <taxon>Fusarium</taxon>
        <taxon>Fusarium incarnatum-equiseti species complex</taxon>
    </lineage>
</organism>
<comment type="caution">
    <text evidence="3">The sequence shown here is derived from an EMBL/GenBank/DDBJ whole genome shotgun (WGS) entry which is preliminary data.</text>
</comment>
<evidence type="ECO:0000256" key="2">
    <source>
        <dbReference type="SAM" id="MobiDB-lite"/>
    </source>
</evidence>
<evidence type="ECO:0000313" key="3">
    <source>
        <dbReference type="EMBL" id="KAJ4020458.1"/>
    </source>
</evidence>
<accession>A0A9W8PW91</accession>
<evidence type="ECO:0000313" key="4">
    <source>
        <dbReference type="Proteomes" id="UP001152130"/>
    </source>
</evidence>
<dbReference type="Proteomes" id="UP001152130">
    <property type="component" value="Unassembled WGS sequence"/>
</dbReference>
<dbReference type="AlphaFoldDB" id="A0A9W8PW91"/>
<dbReference type="OrthoDB" id="5071341at2759"/>
<name>A0A9W8PW91_9HYPO</name>
<feature type="coiled-coil region" evidence="1">
    <location>
        <begin position="159"/>
        <end position="196"/>
    </location>
</feature>
<reference evidence="3" key="1">
    <citation type="submission" date="2022-10" db="EMBL/GenBank/DDBJ databases">
        <title>Fusarium specimens isolated from Avocado Roots.</title>
        <authorList>
            <person name="Stajich J."/>
            <person name="Roper C."/>
            <person name="Heimlech-Rivalta G."/>
        </authorList>
    </citation>
    <scope>NUCLEOTIDE SEQUENCE</scope>
    <source>
        <strain evidence="3">CF00143</strain>
    </source>
</reference>
<sequence length="207" mass="23550">MAQSSVDHESVPASSSEHKYVTQTHRITRQEALDKAGDLIDSLMCIGVEQSALESRIKDWVDVRTFLVLPYAMKRKYQDYSSASPELSRFKTMLHQDVTMIAWEERVPGPKNEISLSDLAKPWLDNLKDVISYVPDNSERLRGEQSILALTNILEFQDVLKQQQQIQHEKQQADLAEATSAMLEDLAERLRRLTDAVESSSYLTADP</sequence>
<protein>
    <submittedName>
        <fullName evidence="3">Uncharacterized protein</fullName>
    </submittedName>
</protein>
<keyword evidence="4" id="KW-1185">Reference proteome</keyword>
<gene>
    <name evidence="3" type="ORF">NW766_001944</name>
</gene>
<feature type="region of interest" description="Disordered" evidence="2">
    <location>
        <begin position="1"/>
        <end position="23"/>
    </location>
</feature>
<proteinExistence type="predicted"/>
<dbReference type="EMBL" id="JAPDHF010000003">
    <property type="protein sequence ID" value="KAJ4020458.1"/>
    <property type="molecule type" value="Genomic_DNA"/>
</dbReference>